<reference evidence="1 2" key="1">
    <citation type="submission" date="2019-02" db="EMBL/GenBank/DDBJ databases">
        <title>Pedobacter kyonggii whole genome sequence analysis.</title>
        <authorList>
            <person name="Dahal R.H."/>
        </authorList>
    </citation>
    <scope>NUCLEOTIDE SEQUENCE [LARGE SCALE GENOMIC DNA]</scope>
    <source>
        <strain evidence="1 2">K-4-11-1</strain>
    </source>
</reference>
<dbReference type="AlphaFoldDB" id="A0A4Q9HHP9"/>
<protein>
    <recommendedName>
        <fullName evidence="3">Lipocalin-like domain-containing protein</fullName>
    </recommendedName>
</protein>
<comment type="caution">
    <text evidence="1">The sequence shown here is derived from an EMBL/GenBank/DDBJ whole genome shotgun (WGS) entry which is preliminary data.</text>
</comment>
<keyword evidence="2" id="KW-1185">Reference proteome</keyword>
<evidence type="ECO:0008006" key="3">
    <source>
        <dbReference type="Google" id="ProtNLM"/>
    </source>
</evidence>
<accession>A0A4Q9HHP9</accession>
<organism evidence="1 2">
    <name type="scientific">Pedobacter kyonggii</name>
    <dbReference type="NCBI Taxonomy" id="1926871"/>
    <lineage>
        <taxon>Bacteria</taxon>
        <taxon>Pseudomonadati</taxon>
        <taxon>Bacteroidota</taxon>
        <taxon>Sphingobacteriia</taxon>
        <taxon>Sphingobacteriales</taxon>
        <taxon>Sphingobacteriaceae</taxon>
        <taxon>Pedobacter</taxon>
    </lineage>
</organism>
<proteinExistence type="predicted"/>
<sequence>MKHILFLLCIIVNISGCKKDTDHTTNETLNGKWSTGGYDLELYNSSGIIVSHIVADALKSYWTFDDKQVKVSTDINTSVKFSDYILRRNADNRILTFSNPNFAAQTDWSIAAQTDQYMWISAEVTDKQSLIYGTNQIAARGVMNIYLTKEYN</sequence>
<evidence type="ECO:0000313" key="2">
    <source>
        <dbReference type="Proteomes" id="UP000291819"/>
    </source>
</evidence>
<gene>
    <name evidence="1" type="ORF">EYS08_04070</name>
</gene>
<evidence type="ECO:0000313" key="1">
    <source>
        <dbReference type="EMBL" id="TBO44489.1"/>
    </source>
</evidence>
<name>A0A4Q9HHP9_9SPHI</name>
<dbReference type="Proteomes" id="UP000291819">
    <property type="component" value="Unassembled WGS sequence"/>
</dbReference>
<dbReference type="RefSeq" id="WP_131028564.1">
    <property type="nucleotide sequence ID" value="NZ_SIXF01000002.1"/>
</dbReference>
<dbReference type="EMBL" id="SIXF01000002">
    <property type="protein sequence ID" value="TBO44489.1"/>
    <property type="molecule type" value="Genomic_DNA"/>
</dbReference>
<dbReference type="OrthoDB" id="760772at2"/>